<dbReference type="PANTHER" id="PTHR33384:SF1">
    <property type="entry name" value="EXPRESSED PROTEIN"/>
    <property type="match status" value="1"/>
</dbReference>
<sequence length="196" mass="21784">MLGFTQRGYFTSVSLSPALQVLFAENRRTKMNHCGIQQNSNFSSFGNGEPVVCPKPRRLNTTVNHPVQLFRLQMCYQPEQYESKSSPELLDIIYSPEQSYSPVASSPPFFCGSPPSRVSNPLIQDARFGDNKIYPISPKLMIPNPNSGIQSSSPPPTSRNNGFLRSNYSNKPSVRVEGFNCLDSNNRRNCSVSALA</sequence>
<accession>A0AAD8K552</accession>
<reference evidence="2" key="1">
    <citation type="journal article" date="2023" name="bioRxiv">
        <title>Improved chromosome-level genome assembly for marigold (Tagetes erecta).</title>
        <authorList>
            <person name="Jiang F."/>
            <person name="Yuan L."/>
            <person name="Wang S."/>
            <person name="Wang H."/>
            <person name="Xu D."/>
            <person name="Wang A."/>
            <person name="Fan W."/>
        </authorList>
    </citation>
    <scope>NUCLEOTIDE SEQUENCE</scope>
    <source>
        <strain evidence="2">WSJ</strain>
        <tissue evidence="2">Leaf</tissue>
    </source>
</reference>
<comment type="caution">
    <text evidence="2">The sequence shown here is derived from an EMBL/GenBank/DDBJ whole genome shotgun (WGS) entry which is preliminary data.</text>
</comment>
<evidence type="ECO:0000256" key="1">
    <source>
        <dbReference type="SAM" id="MobiDB-lite"/>
    </source>
</evidence>
<gene>
    <name evidence="2" type="ORF">QVD17_31931</name>
</gene>
<evidence type="ECO:0000313" key="3">
    <source>
        <dbReference type="Proteomes" id="UP001229421"/>
    </source>
</evidence>
<proteinExistence type="predicted"/>
<protein>
    <submittedName>
        <fullName evidence="2">Uncharacterized protein</fullName>
    </submittedName>
</protein>
<organism evidence="2 3">
    <name type="scientific">Tagetes erecta</name>
    <name type="common">African marigold</name>
    <dbReference type="NCBI Taxonomy" id="13708"/>
    <lineage>
        <taxon>Eukaryota</taxon>
        <taxon>Viridiplantae</taxon>
        <taxon>Streptophyta</taxon>
        <taxon>Embryophyta</taxon>
        <taxon>Tracheophyta</taxon>
        <taxon>Spermatophyta</taxon>
        <taxon>Magnoliopsida</taxon>
        <taxon>eudicotyledons</taxon>
        <taxon>Gunneridae</taxon>
        <taxon>Pentapetalae</taxon>
        <taxon>asterids</taxon>
        <taxon>campanulids</taxon>
        <taxon>Asterales</taxon>
        <taxon>Asteraceae</taxon>
        <taxon>Asteroideae</taxon>
        <taxon>Heliantheae alliance</taxon>
        <taxon>Tageteae</taxon>
        <taxon>Tagetes</taxon>
    </lineage>
</organism>
<name>A0AAD8K552_TARER</name>
<dbReference type="AlphaFoldDB" id="A0AAD8K552"/>
<keyword evidence="3" id="KW-1185">Reference proteome</keyword>
<dbReference type="Proteomes" id="UP001229421">
    <property type="component" value="Unassembled WGS sequence"/>
</dbReference>
<dbReference type="EMBL" id="JAUHHV010000008">
    <property type="protein sequence ID" value="KAK1416143.1"/>
    <property type="molecule type" value="Genomic_DNA"/>
</dbReference>
<evidence type="ECO:0000313" key="2">
    <source>
        <dbReference type="EMBL" id="KAK1416143.1"/>
    </source>
</evidence>
<dbReference type="PANTHER" id="PTHR33384">
    <property type="entry name" value="EXPRESSED PROTEIN"/>
    <property type="match status" value="1"/>
</dbReference>
<feature type="region of interest" description="Disordered" evidence="1">
    <location>
        <begin position="144"/>
        <end position="168"/>
    </location>
</feature>